<evidence type="ECO:0008006" key="2">
    <source>
        <dbReference type="Google" id="ProtNLM"/>
    </source>
</evidence>
<name>A0A6J5LUB7_9CAUD</name>
<evidence type="ECO:0000313" key="1">
    <source>
        <dbReference type="EMBL" id="CAB4137392.1"/>
    </source>
</evidence>
<accession>A0A6J5LUB7</accession>
<gene>
    <name evidence="1" type="ORF">UFOVP326_26</name>
</gene>
<proteinExistence type="predicted"/>
<organism evidence="1">
    <name type="scientific">uncultured Caudovirales phage</name>
    <dbReference type="NCBI Taxonomy" id="2100421"/>
    <lineage>
        <taxon>Viruses</taxon>
        <taxon>Duplodnaviria</taxon>
        <taxon>Heunggongvirae</taxon>
        <taxon>Uroviricota</taxon>
        <taxon>Caudoviricetes</taxon>
        <taxon>Peduoviridae</taxon>
        <taxon>Maltschvirus</taxon>
        <taxon>Maltschvirus maltsch</taxon>
    </lineage>
</organism>
<protein>
    <recommendedName>
        <fullName evidence="2">Prohead protease</fullName>
    </recommendedName>
</protein>
<dbReference type="EMBL" id="LR796340">
    <property type="protein sequence ID" value="CAB4137392.1"/>
    <property type="molecule type" value="Genomic_DNA"/>
</dbReference>
<reference evidence="1" key="1">
    <citation type="submission" date="2020-04" db="EMBL/GenBank/DDBJ databases">
        <authorList>
            <person name="Chiriac C."/>
            <person name="Salcher M."/>
            <person name="Ghai R."/>
            <person name="Kavagutti S V."/>
        </authorList>
    </citation>
    <scope>NUCLEOTIDE SEQUENCE</scope>
</reference>
<sequence>MHDVNDILAISGFLKAHPATEGGKRYVYVQASDESVDQQGEVVLAKALRESADYYLKYGNLDLDHVTQVGPKQGIPNYAAFEIGRPVDVKLDGARTMVKGEVYQGDAKSAENANLFWASLTEQQPPQRWYPSVAGAILAKSARLADGGAKVTCIEKVRWTNIGFSKTPVNAAVPSVSTVPLGVLAKSWTAHGLEFVAGDLLKGLESGYGTDSATLEGGAALRRQSLDRQVQSYWDFRERLAGDIRRFRVKASVPSFIDHAEGHYGLAKAHAAEWVEKFLGDLKRARQQGAH</sequence>